<organism evidence="2 3">
    <name type="scientific">Anncaliia algerae PRA339</name>
    <dbReference type="NCBI Taxonomy" id="1288291"/>
    <lineage>
        <taxon>Eukaryota</taxon>
        <taxon>Fungi</taxon>
        <taxon>Fungi incertae sedis</taxon>
        <taxon>Microsporidia</taxon>
        <taxon>Tubulinosematoidea</taxon>
        <taxon>Tubulinosematidae</taxon>
        <taxon>Anncaliia</taxon>
    </lineage>
</organism>
<proteinExistence type="predicted"/>
<keyword evidence="3" id="KW-1185">Reference proteome</keyword>
<dbReference type="Gene3D" id="3.30.420.10">
    <property type="entry name" value="Ribonuclease H-like superfamily/Ribonuclease H"/>
    <property type="match status" value="1"/>
</dbReference>
<evidence type="ECO:0000313" key="2">
    <source>
        <dbReference type="EMBL" id="KCZ81392.1"/>
    </source>
</evidence>
<gene>
    <name evidence="2" type="ORF">H312_01147</name>
</gene>
<feature type="non-terminal residue" evidence="2">
    <location>
        <position position="1"/>
    </location>
</feature>
<evidence type="ECO:0000313" key="3">
    <source>
        <dbReference type="Proteomes" id="UP000030655"/>
    </source>
</evidence>
<dbReference type="OrthoDB" id="2216069at2759"/>
<reference evidence="2 3" key="2">
    <citation type="submission" date="2014-03" db="EMBL/GenBank/DDBJ databases">
        <title>The Genome Sequence of Anncaliia algerae insect isolate PRA339.</title>
        <authorList>
            <consortium name="The Broad Institute Genome Sequencing Platform"/>
            <consortium name="The Broad Institute Genome Sequencing Center for Infectious Disease"/>
            <person name="Cuomo C."/>
            <person name="Becnel J."/>
            <person name="Sanscrainte N."/>
            <person name="Walker B."/>
            <person name="Young S.K."/>
            <person name="Zeng Q."/>
            <person name="Gargeya S."/>
            <person name="Fitzgerald M."/>
            <person name="Haas B."/>
            <person name="Abouelleil A."/>
            <person name="Alvarado L."/>
            <person name="Arachchi H.M."/>
            <person name="Berlin A.M."/>
            <person name="Chapman S.B."/>
            <person name="Dewar J."/>
            <person name="Goldberg J."/>
            <person name="Griggs A."/>
            <person name="Gujja S."/>
            <person name="Hansen M."/>
            <person name="Howarth C."/>
            <person name="Imamovic A."/>
            <person name="Larimer J."/>
            <person name="McCowan C."/>
            <person name="Murphy C."/>
            <person name="Neiman D."/>
            <person name="Pearson M."/>
            <person name="Priest M."/>
            <person name="Roberts A."/>
            <person name="Saif S."/>
            <person name="Shea T."/>
            <person name="Sisk P."/>
            <person name="Sykes S."/>
            <person name="Wortman J."/>
            <person name="Nusbaum C."/>
            <person name="Birren B."/>
        </authorList>
    </citation>
    <scope>NUCLEOTIDE SEQUENCE [LARGE SCALE GENOMIC DNA]</scope>
    <source>
        <strain evidence="2 3">PRA339</strain>
    </source>
</reference>
<dbReference type="Proteomes" id="UP000030655">
    <property type="component" value="Unassembled WGS sequence"/>
</dbReference>
<dbReference type="InterPro" id="IPR038717">
    <property type="entry name" value="Tc1-like_DDE_dom"/>
</dbReference>
<dbReference type="HOGENOM" id="CLU_2139316_0_0_1"/>
<evidence type="ECO:0000259" key="1">
    <source>
        <dbReference type="Pfam" id="PF13358"/>
    </source>
</evidence>
<feature type="domain" description="Tc1-like transposase DDE" evidence="1">
    <location>
        <begin position="10"/>
        <end position="84"/>
    </location>
</feature>
<protein>
    <recommendedName>
        <fullName evidence="1">Tc1-like transposase DDE domain-containing protein</fullName>
    </recommendedName>
</protein>
<dbReference type="EMBL" id="KK365143">
    <property type="protein sequence ID" value="KCZ81392.1"/>
    <property type="molecule type" value="Genomic_DNA"/>
</dbReference>
<sequence>SFIENISNDRLIFLDETGFNIHTNKTYGYSLKNTPAILESPANKGKKVCLIAAISNKGLLAYETKLGGWNAESFCNFINTKLAPAILNLNIRNNFNYGQLQTSLEHYRKTSVI</sequence>
<name>A0A059F2Q9_9MICR</name>
<reference evidence="3" key="1">
    <citation type="submission" date="2013-02" db="EMBL/GenBank/DDBJ databases">
        <authorList>
            <consortium name="The Broad Institute Genome Sequencing Platform"/>
            <person name="Cuomo C."/>
            <person name="Becnel J."/>
            <person name="Sanscrainte N."/>
            <person name="Walker B."/>
            <person name="Young S.K."/>
            <person name="Zeng Q."/>
            <person name="Gargeya S."/>
            <person name="Fitzgerald M."/>
            <person name="Haas B."/>
            <person name="Abouelleil A."/>
            <person name="Alvarado L."/>
            <person name="Arachchi H.M."/>
            <person name="Berlin A.M."/>
            <person name="Chapman S.B."/>
            <person name="Dewar J."/>
            <person name="Goldberg J."/>
            <person name="Griggs A."/>
            <person name="Gujja S."/>
            <person name="Hansen M."/>
            <person name="Howarth C."/>
            <person name="Imamovic A."/>
            <person name="Larimer J."/>
            <person name="McCowan C."/>
            <person name="Murphy C."/>
            <person name="Neiman D."/>
            <person name="Pearson M."/>
            <person name="Priest M."/>
            <person name="Roberts A."/>
            <person name="Saif S."/>
            <person name="Shea T."/>
            <person name="Sisk P."/>
            <person name="Sykes S."/>
            <person name="Wortman J."/>
            <person name="Nusbaum C."/>
            <person name="Birren B."/>
        </authorList>
    </citation>
    <scope>NUCLEOTIDE SEQUENCE [LARGE SCALE GENOMIC DNA]</scope>
    <source>
        <strain evidence="3">PRA339</strain>
    </source>
</reference>
<dbReference type="VEuPathDB" id="MicrosporidiaDB:H312_01147"/>
<dbReference type="GO" id="GO:0003676">
    <property type="term" value="F:nucleic acid binding"/>
    <property type="evidence" value="ECO:0007669"/>
    <property type="project" value="InterPro"/>
</dbReference>
<dbReference type="Pfam" id="PF13358">
    <property type="entry name" value="DDE_3"/>
    <property type="match status" value="1"/>
</dbReference>
<accession>A0A059F2Q9</accession>
<dbReference type="InterPro" id="IPR036397">
    <property type="entry name" value="RNaseH_sf"/>
</dbReference>
<dbReference type="AlphaFoldDB" id="A0A059F2Q9"/>